<feature type="region of interest" description="Disordered" evidence="1">
    <location>
        <begin position="1"/>
        <end position="253"/>
    </location>
</feature>
<sequence>MLTAYSQSPPPHHDQQRHGSPGNHSRQPPAHSPYPAPMISSMTPGSSPTGSPARKPPKLRVHIPEVSSPPQHESYQHKRTASSSSSVQSVHNNDNGNDEENTRLEVTTTTTKTTMIENESSKQHSTTITTAESRKTKDPSASLTVTTGGGNDERGPPSAGPPSALPSQFAQNLPSPSSFYPDFFQQSELPSPLNFSATPTVGHTFHWPATSRDYKPSPLAKLGGEQMKRPIQEETEDSEERNLDGTVSKKQKA</sequence>
<reference evidence="2 3" key="1">
    <citation type="submission" date="2016-07" db="EMBL/GenBank/DDBJ databases">
        <title>Pervasive Adenine N6-methylation of Active Genes in Fungi.</title>
        <authorList>
            <consortium name="DOE Joint Genome Institute"/>
            <person name="Mondo S.J."/>
            <person name="Dannebaum R.O."/>
            <person name="Kuo R.C."/>
            <person name="Labutti K."/>
            <person name="Haridas S."/>
            <person name="Kuo A."/>
            <person name="Salamov A."/>
            <person name="Ahrendt S.R."/>
            <person name="Lipzen A."/>
            <person name="Sullivan W."/>
            <person name="Andreopoulos W.B."/>
            <person name="Clum A."/>
            <person name="Lindquist E."/>
            <person name="Daum C."/>
            <person name="Ramamoorthy G.K."/>
            <person name="Gryganskyi A."/>
            <person name="Culley D."/>
            <person name="Magnuson J.K."/>
            <person name="James T.Y."/>
            <person name="O'Malley M.A."/>
            <person name="Stajich J.E."/>
            <person name="Spatafora J.W."/>
            <person name="Visel A."/>
            <person name="Grigoriev I.V."/>
        </authorList>
    </citation>
    <scope>NUCLEOTIDE SEQUENCE [LARGE SCALE GENOMIC DNA]</scope>
    <source>
        <strain evidence="2 3">NRRL 1336</strain>
    </source>
</reference>
<gene>
    <name evidence="2" type="ORF">BCR42DRAFT_402923</name>
</gene>
<organism evidence="2 3">
    <name type="scientific">Absidia repens</name>
    <dbReference type="NCBI Taxonomy" id="90262"/>
    <lineage>
        <taxon>Eukaryota</taxon>
        <taxon>Fungi</taxon>
        <taxon>Fungi incertae sedis</taxon>
        <taxon>Mucoromycota</taxon>
        <taxon>Mucoromycotina</taxon>
        <taxon>Mucoromycetes</taxon>
        <taxon>Mucorales</taxon>
        <taxon>Cunninghamellaceae</taxon>
        <taxon>Absidia</taxon>
    </lineage>
</organism>
<feature type="compositionally biased region" description="Polar residues" evidence="1">
    <location>
        <begin position="168"/>
        <end position="201"/>
    </location>
</feature>
<dbReference type="OrthoDB" id="1898716at2759"/>
<dbReference type="STRING" id="90262.A0A1X2J0B6"/>
<feature type="compositionally biased region" description="Low complexity" evidence="1">
    <location>
        <begin position="37"/>
        <end position="52"/>
    </location>
</feature>
<dbReference type="Proteomes" id="UP000193560">
    <property type="component" value="Unassembled WGS sequence"/>
</dbReference>
<accession>A0A1X2J0B6</accession>
<dbReference type="EMBL" id="MCGE01000002">
    <property type="protein sequence ID" value="ORZ24421.1"/>
    <property type="molecule type" value="Genomic_DNA"/>
</dbReference>
<comment type="caution">
    <text evidence="2">The sequence shown here is derived from an EMBL/GenBank/DDBJ whole genome shotgun (WGS) entry which is preliminary data.</text>
</comment>
<proteinExistence type="predicted"/>
<evidence type="ECO:0000256" key="1">
    <source>
        <dbReference type="SAM" id="MobiDB-lite"/>
    </source>
</evidence>
<evidence type="ECO:0000313" key="2">
    <source>
        <dbReference type="EMBL" id="ORZ24421.1"/>
    </source>
</evidence>
<keyword evidence="3" id="KW-1185">Reference proteome</keyword>
<dbReference type="AlphaFoldDB" id="A0A1X2J0B6"/>
<feature type="compositionally biased region" description="Polar residues" evidence="1">
    <location>
        <begin position="115"/>
        <end position="131"/>
    </location>
</feature>
<evidence type="ECO:0000313" key="3">
    <source>
        <dbReference type="Proteomes" id="UP000193560"/>
    </source>
</evidence>
<name>A0A1X2J0B6_9FUNG</name>
<protein>
    <submittedName>
        <fullName evidence="2">Uncharacterized protein</fullName>
    </submittedName>
</protein>